<reference evidence="2 3" key="1">
    <citation type="journal article" date="2020" name="G3 (Bethesda)">
        <title>Genetic Underpinnings of Host Manipulation by Ophiocordyceps as Revealed by Comparative Transcriptomics.</title>
        <authorList>
            <person name="Will I."/>
            <person name="Das B."/>
            <person name="Trinh T."/>
            <person name="Brachmann A."/>
            <person name="Ohm R.A."/>
            <person name="de Bekker C."/>
        </authorList>
    </citation>
    <scope>NUCLEOTIDE SEQUENCE [LARGE SCALE GENOMIC DNA]</scope>
    <source>
        <strain evidence="2 3">EC05</strain>
    </source>
</reference>
<protein>
    <submittedName>
        <fullName evidence="2">Uncharacterized protein</fullName>
    </submittedName>
</protein>
<keyword evidence="3" id="KW-1185">Reference proteome</keyword>
<dbReference type="EMBL" id="JAACLJ010000003">
    <property type="protein sequence ID" value="KAF4589512.1"/>
    <property type="molecule type" value="Genomic_DNA"/>
</dbReference>
<gene>
    <name evidence="2" type="ORF">GQ602_003401</name>
</gene>
<dbReference type="Proteomes" id="UP000562929">
    <property type="component" value="Unassembled WGS sequence"/>
</dbReference>
<proteinExistence type="predicted"/>
<feature type="region of interest" description="Disordered" evidence="1">
    <location>
        <begin position="19"/>
        <end position="56"/>
    </location>
</feature>
<evidence type="ECO:0000313" key="2">
    <source>
        <dbReference type="EMBL" id="KAF4589512.1"/>
    </source>
</evidence>
<evidence type="ECO:0000313" key="3">
    <source>
        <dbReference type="Proteomes" id="UP000562929"/>
    </source>
</evidence>
<name>A0A8H4Q854_9HYPO</name>
<sequence length="101" mass="11634">MIPSLHCTHLLFLAHAASHQDRRETLKNCPSMAPPQSDHVADEDELKRRRQGEAQPQLVPAEMIRDRDRQEASRRDVMAEERRIGHFESREALAGLRQDSV</sequence>
<accession>A0A8H4Q854</accession>
<comment type="caution">
    <text evidence="2">The sequence shown here is derived from an EMBL/GenBank/DDBJ whole genome shotgun (WGS) entry which is preliminary data.</text>
</comment>
<dbReference type="OrthoDB" id="5279542at2759"/>
<dbReference type="AlphaFoldDB" id="A0A8H4Q854"/>
<evidence type="ECO:0000256" key="1">
    <source>
        <dbReference type="SAM" id="MobiDB-lite"/>
    </source>
</evidence>
<organism evidence="2 3">
    <name type="scientific">Ophiocordyceps camponoti-floridani</name>
    <dbReference type="NCBI Taxonomy" id="2030778"/>
    <lineage>
        <taxon>Eukaryota</taxon>
        <taxon>Fungi</taxon>
        <taxon>Dikarya</taxon>
        <taxon>Ascomycota</taxon>
        <taxon>Pezizomycotina</taxon>
        <taxon>Sordariomycetes</taxon>
        <taxon>Hypocreomycetidae</taxon>
        <taxon>Hypocreales</taxon>
        <taxon>Ophiocordycipitaceae</taxon>
        <taxon>Ophiocordyceps</taxon>
    </lineage>
</organism>